<dbReference type="RefSeq" id="WP_229811967.1">
    <property type="nucleotide sequence ID" value="NZ_BMQJ01000029.1"/>
</dbReference>
<dbReference type="SUPFAM" id="SSF103473">
    <property type="entry name" value="MFS general substrate transporter"/>
    <property type="match status" value="1"/>
</dbReference>
<feature type="transmembrane region" description="Helical" evidence="6">
    <location>
        <begin position="49"/>
        <end position="66"/>
    </location>
</feature>
<keyword evidence="3 6" id="KW-0812">Transmembrane</keyword>
<feature type="transmembrane region" description="Helical" evidence="6">
    <location>
        <begin position="110"/>
        <end position="129"/>
    </location>
</feature>
<dbReference type="InterPro" id="IPR050189">
    <property type="entry name" value="MFS_Efflux_Transporters"/>
</dbReference>
<comment type="subcellular location">
    <subcellularLocation>
        <location evidence="1">Cell membrane</location>
        <topology evidence="1">Multi-pass membrane protein</topology>
    </subcellularLocation>
</comment>
<keyword evidence="9" id="KW-1185">Reference proteome</keyword>
<evidence type="ECO:0000256" key="3">
    <source>
        <dbReference type="ARBA" id="ARBA00022692"/>
    </source>
</evidence>
<reference evidence="9" key="1">
    <citation type="journal article" date="2019" name="Int. J. Syst. Evol. Microbiol.">
        <title>The Global Catalogue of Microorganisms (GCM) 10K type strain sequencing project: providing services to taxonomists for standard genome sequencing and annotation.</title>
        <authorList>
            <consortium name="The Broad Institute Genomics Platform"/>
            <consortium name="The Broad Institute Genome Sequencing Center for Infectious Disease"/>
            <person name="Wu L."/>
            <person name="Ma J."/>
        </authorList>
    </citation>
    <scope>NUCLEOTIDE SEQUENCE [LARGE SCALE GENOMIC DNA]</scope>
    <source>
        <strain evidence="9">JCM 3115</strain>
    </source>
</reference>
<feature type="domain" description="Major facilitator superfamily (MFS) profile" evidence="7">
    <location>
        <begin position="1"/>
        <end position="351"/>
    </location>
</feature>
<organism evidence="8 9">
    <name type="scientific">Streptosporangium pseudovulgare</name>
    <dbReference type="NCBI Taxonomy" id="35765"/>
    <lineage>
        <taxon>Bacteria</taxon>
        <taxon>Bacillati</taxon>
        <taxon>Actinomycetota</taxon>
        <taxon>Actinomycetes</taxon>
        <taxon>Streptosporangiales</taxon>
        <taxon>Streptosporangiaceae</taxon>
        <taxon>Streptosporangium</taxon>
    </lineage>
</organism>
<protein>
    <recommendedName>
        <fullName evidence="7">Major facilitator superfamily (MFS) profile domain-containing protein</fullName>
    </recommendedName>
</protein>
<evidence type="ECO:0000256" key="2">
    <source>
        <dbReference type="ARBA" id="ARBA00022475"/>
    </source>
</evidence>
<proteinExistence type="predicted"/>
<name>A0ABQ2RKL1_9ACTN</name>
<accession>A0ABQ2RKL1</accession>
<dbReference type="Proteomes" id="UP000611554">
    <property type="component" value="Unassembled WGS sequence"/>
</dbReference>
<comment type="caution">
    <text evidence="8">The sequence shown here is derived from an EMBL/GenBank/DDBJ whole genome shotgun (WGS) entry which is preliminary data.</text>
</comment>
<dbReference type="PROSITE" id="PS50850">
    <property type="entry name" value="MFS"/>
    <property type="match status" value="1"/>
</dbReference>
<evidence type="ECO:0000256" key="5">
    <source>
        <dbReference type="ARBA" id="ARBA00023136"/>
    </source>
</evidence>
<dbReference type="Gene3D" id="1.20.1250.20">
    <property type="entry name" value="MFS general substrate transporter like domains"/>
    <property type="match status" value="1"/>
</dbReference>
<dbReference type="InterPro" id="IPR011701">
    <property type="entry name" value="MFS"/>
</dbReference>
<evidence type="ECO:0000256" key="6">
    <source>
        <dbReference type="SAM" id="Phobius"/>
    </source>
</evidence>
<dbReference type="InterPro" id="IPR036259">
    <property type="entry name" value="MFS_trans_sf"/>
</dbReference>
<evidence type="ECO:0000256" key="4">
    <source>
        <dbReference type="ARBA" id="ARBA00022989"/>
    </source>
</evidence>
<dbReference type="PANTHER" id="PTHR43124">
    <property type="entry name" value="PURINE EFFLUX PUMP PBUE"/>
    <property type="match status" value="1"/>
</dbReference>
<keyword evidence="4 6" id="KW-1133">Transmembrane helix</keyword>
<sequence>MIIGAPLMAMLTLRLPRRLTLMLALGVFAVGHLVVAVGSGFAVLLGARFVTALAAGAFWAVANVAAGRAAGPAAGSRALGLVGAGGMLANVVGVPLGAFAGQLVGWRGPFWVLAVLAVAAAGLIARTVPHGGGDRQVVSVRAEAAALRSGRLWLVLAACATTTGGVLAAYSYIAPLLTGRAGVAAGFVPLVLVGFGAGAVRVLREGLHTSCIHPEAGFWDGEPGEGGRAEAVRVPLADGTLVKLPVAPAVRGRADRYGRSVPSRSAFGRRACAGSRLHRGVDARHSERRHRVGEGLRCRHLPRWCPGRLSGHGRPQEPQGSRQALVCGAWSGLPGGLSAFLRGGCGRAVRG</sequence>
<feature type="transmembrane region" description="Helical" evidence="6">
    <location>
        <begin position="150"/>
        <end position="173"/>
    </location>
</feature>
<evidence type="ECO:0000313" key="9">
    <source>
        <dbReference type="Proteomes" id="UP000611554"/>
    </source>
</evidence>
<gene>
    <name evidence="8" type="ORF">GCM10010140_71720</name>
</gene>
<dbReference type="InterPro" id="IPR020846">
    <property type="entry name" value="MFS_dom"/>
</dbReference>
<evidence type="ECO:0000259" key="7">
    <source>
        <dbReference type="PROSITE" id="PS50850"/>
    </source>
</evidence>
<keyword evidence="2" id="KW-1003">Cell membrane</keyword>
<dbReference type="Pfam" id="PF07690">
    <property type="entry name" value="MFS_1"/>
    <property type="match status" value="1"/>
</dbReference>
<feature type="transmembrane region" description="Helical" evidence="6">
    <location>
        <begin position="78"/>
        <end position="104"/>
    </location>
</feature>
<feature type="transmembrane region" description="Helical" evidence="6">
    <location>
        <begin position="179"/>
        <end position="200"/>
    </location>
</feature>
<dbReference type="EMBL" id="BMQJ01000029">
    <property type="protein sequence ID" value="GGQ31299.1"/>
    <property type="molecule type" value="Genomic_DNA"/>
</dbReference>
<feature type="transmembrane region" description="Helical" evidence="6">
    <location>
        <begin position="21"/>
        <end position="43"/>
    </location>
</feature>
<evidence type="ECO:0000313" key="8">
    <source>
        <dbReference type="EMBL" id="GGQ31299.1"/>
    </source>
</evidence>
<evidence type="ECO:0000256" key="1">
    <source>
        <dbReference type="ARBA" id="ARBA00004651"/>
    </source>
</evidence>
<dbReference type="PANTHER" id="PTHR43124:SF3">
    <property type="entry name" value="CHLORAMPHENICOL EFFLUX PUMP RV0191"/>
    <property type="match status" value="1"/>
</dbReference>
<keyword evidence="5 6" id="KW-0472">Membrane</keyword>